<feature type="domain" description="Methylated-DNA-[protein]-cysteine S-methyltransferase DNA binding" evidence="9">
    <location>
        <begin position="34"/>
        <end position="109"/>
    </location>
</feature>
<organism evidence="10 11">
    <name type="scientific">Azomonas macrocytogenes</name>
    <name type="common">Azotobacter macrocytogenes</name>
    <dbReference type="NCBI Taxonomy" id="69962"/>
    <lineage>
        <taxon>Bacteria</taxon>
        <taxon>Pseudomonadati</taxon>
        <taxon>Pseudomonadota</taxon>
        <taxon>Gammaproteobacteria</taxon>
        <taxon>Pseudomonadales</taxon>
        <taxon>Pseudomonadaceae</taxon>
        <taxon>Azomonas</taxon>
    </lineage>
</organism>
<dbReference type="GO" id="GO:0032259">
    <property type="term" value="P:methylation"/>
    <property type="evidence" value="ECO:0007669"/>
    <property type="project" value="UniProtKB-KW"/>
</dbReference>
<accession>A0A839T1K4</accession>
<dbReference type="PANTHER" id="PTHR10815">
    <property type="entry name" value="METHYLATED-DNA--PROTEIN-CYSTEINE METHYLTRANSFERASE"/>
    <property type="match status" value="1"/>
</dbReference>
<evidence type="ECO:0000256" key="7">
    <source>
        <dbReference type="ARBA" id="ARBA00023204"/>
    </source>
</evidence>
<dbReference type="Pfam" id="PF01035">
    <property type="entry name" value="DNA_binding_1"/>
    <property type="match status" value="1"/>
</dbReference>
<dbReference type="GO" id="GO:0003908">
    <property type="term" value="F:methylated-DNA-[protein]-cysteine S-methyltransferase activity"/>
    <property type="evidence" value="ECO:0007669"/>
    <property type="project" value="UniProtKB-EC"/>
</dbReference>
<keyword evidence="5 10" id="KW-0808">Transferase</keyword>
<evidence type="ECO:0000256" key="8">
    <source>
        <dbReference type="ARBA" id="ARBA00049348"/>
    </source>
</evidence>
<comment type="catalytic activity">
    <reaction evidence="1">
        <text>a 4-O-methyl-thymidine in DNA + L-cysteinyl-[protein] = a thymidine in DNA + S-methyl-L-cysteinyl-[protein]</text>
        <dbReference type="Rhea" id="RHEA:53428"/>
        <dbReference type="Rhea" id="RHEA-COMP:10131"/>
        <dbReference type="Rhea" id="RHEA-COMP:10132"/>
        <dbReference type="Rhea" id="RHEA-COMP:13555"/>
        <dbReference type="Rhea" id="RHEA-COMP:13556"/>
        <dbReference type="ChEBI" id="CHEBI:29950"/>
        <dbReference type="ChEBI" id="CHEBI:82612"/>
        <dbReference type="ChEBI" id="CHEBI:137386"/>
        <dbReference type="ChEBI" id="CHEBI:137387"/>
        <dbReference type="EC" id="2.1.1.63"/>
    </reaction>
</comment>
<name>A0A839T1K4_AZOMA</name>
<dbReference type="GO" id="GO:0006281">
    <property type="term" value="P:DNA repair"/>
    <property type="evidence" value="ECO:0007669"/>
    <property type="project" value="UniProtKB-KW"/>
</dbReference>
<sequence length="124" mass="13871">MTRKLDTWLQQILNWLNDPAQASEPPLDPHGTVFQQQVWQALRRIPCGQTRQYGELAKELGSHARAVANACARNPIALLVPCHRVVGSKGLTGYRWGLQRKAALLELERAQHANLTSPPLPHVQ</sequence>
<evidence type="ECO:0000256" key="4">
    <source>
        <dbReference type="ARBA" id="ARBA00022603"/>
    </source>
</evidence>
<evidence type="ECO:0000256" key="2">
    <source>
        <dbReference type="ARBA" id="ARBA00008711"/>
    </source>
</evidence>
<evidence type="ECO:0000256" key="3">
    <source>
        <dbReference type="ARBA" id="ARBA00011918"/>
    </source>
</evidence>
<evidence type="ECO:0000256" key="1">
    <source>
        <dbReference type="ARBA" id="ARBA00001286"/>
    </source>
</evidence>
<dbReference type="AlphaFoldDB" id="A0A839T1K4"/>
<dbReference type="EMBL" id="JACHXI010000002">
    <property type="protein sequence ID" value="MBB3102396.1"/>
    <property type="molecule type" value="Genomic_DNA"/>
</dbReference>
<dbReference type="PROSITE" id="PS00374">
    <property type="entry name" value="MGMT"/>
    <property type="match status" value="1"/>
</dbReference>
<evidence type="ECO:0000259" key="9">
    <source>
        <dbReference type="Pfam" id="PF01035"/>
    </source>
</evidence>
<comment type="similarity">
    <text evidence="2">Belongs to the MGMT family.</text>
</comment>
<dbReference type="EC" id="2.1.1.63" evidence="3"/>
<dbReference type="NCBIfam" id="TIGR00589">
    <property type="entry name" value="ogt"/>
    <property type="match status" value="1"/>
</dbReference>
<dbReference type="SUPFAM" id="SSF46767">
    <property type="entry name" value="Methylated DNA-protein cysteine methyltransferase, C-terminal domain"/>
    <property type="match status" value="1"/>
</dbReference>
<evidence type="ECO:0000256" key="5">
    <source>
        <dbReference type="ARBA" id="ARBA00022679"/>
    </source>
</evidence>
<comment type="caution">
    <text evidence="10">The sequence shown here is derived from an EMBL/GenBank/DDBJ whole genome shotgun (WGS) entry which is preliminary data.</text>
</comment>
<keyword evidence="7" id="KW-0234">DNA repair</keyword>
<dbReference type="Gene3D" id="1.10.10.10">
    <property type="entry name" value="Winged helix-like DNA-binding domain superfamily/Winged helix DNA-binding domain"/>
    <property type="match status" value="1"/>
</dbReference>
<dbReference type="InterPro" id="IPR036388">
    <property type="entry name" value="WH-like_DNA-bd_sf"/>
</dbReference>
<dbReference type="InterPro" id="IPR036217">
    <property type="entry name" value="MethylDNA_cys_MeTrfase_DNAb"/>
</dbReference>
<reference evidence="10 11" key="1">
    <citation type="submission" date="2020-08" db="EMBL/GenBank/DDBJ databases">
        <title>Genomic Encyclopedia of Type Strains, Phase III (KMG-III): the genomes of soil and plant-associated and newly described type strains.</title>
        <authorList>
            <person name="Whitman W."/>
        </authorList>
    </citation>
    <scope>NUCLEOTIDE SEQUENCE [LARGE SCALE GENOMIC DNA]</scope>
    <source>
        <strain evidence="10 11">CECT 4462</strain>
    </source>
</reference>
<dbReference type="InterPro" id="IPR001497">
    <property type="entry name" value="MethylDNA_cys_MeTrfase_AS"/>
</dbReference>
<keyword evidence="11" id="KW-1185">Reference proteome</keyword>
<evidence type="ECO:0000313" key="11">
    <source>
        <dbReference type="Proteomes" id="UP000549250"/>
    </source>
</evidence>
<evidence type="ECO:0000256" key="6">
    <source>
        <dbReference type="ARBA" id="ARBA00022763"/>
    </source>
</evidence>
<evidence type="ECO:0000313" key="10">
    <source>
        <dbReference type="EMBL" id="MBB3102396.1"/>
    </source>
</evidence>
<keyword evidence="4 10" id="KW-0489">Methyltransferase</keyword>
<gene>
    <name evidence="10" type="ORF">FHR87_000769</name>
</gene>
<comment type="catalytic activity">
    <reaction evidence="8">
        <text>a 6-O-methyl-2'-deoxyguanosine in DNA + L-cysteinyl-[protein] = S-methyl-L-cysteinyl-[protein] + a 2'-deoxyguanosine in DNA</text>
        <dbReference type="Rhea" id="RHEA:24000"/>
        <dbReference type="Rhea" id="RHEA-COMP:10131"/>
        <dbReference type="Rhea" id="RHEA-COMP:10132"/>
        <dbReference type="Rhea" id="RHEA-COMP:11367"/>
        <dbReference type="Rhea" id="RHEA-COMP:11368"/>
        <dbReference type="ChEBI" id="CHEBI:29950"/>
        <dbReference type="ChEBI" id="CHEBI:82612"/>
        <dbReference type="ChEBI" id="CHEBI:85445"/>
        <dbReference type="ChEBI" id="CHEBI:85448"/>
        <dbReference type="EC" id="2.1.1.63"/>
    </reaction>
</comment>
<protein>
    <recommendedName>
        <fullName evidence="3">methylated-DNA--[protein]-cysteine S-methyltransferase</fullName>
        <ecNumber evidence="3">2.1.1.63</ecNumber>
    </recommendedName>
</protein>
<dbReference type="InterPro" id="IPR014048">
    <property type="entry name" value="MethylDNA_cys_MeTrfase_DNA-bd"/>
</dbReference>
<dbReference type="CDD" id="cd06445">
    <property type="entry name" value="ATase"/>
    <property type="match status" value="1"/>
</dbReference>
<proteinExistence type="inferred from homology"/>
<dbReference type="FunFam" id="1.10.10.10:FF:000214">
    <property type="entry name" value="Methylated-DNA--protein-cysteine methyltransferase"/>
    <property type="match status" value="1"/>
</dbReference>
<keyword evidence="6" id="KW-0227">DNA damage</keyword>
<dbReference type="Proteomes" id="UP000549250">
    <property type="component" value="Unassembled WGS sequence"/>
</dbReference>
<dbReference type="PANTHER" id="PTHR10815:SF5">
    <property type="entry name" value="METHYLATED-DNA--PROTEIN-CYSTEINE METHYLTRANSFERASE"/>
    <property type="match status" value="1"/>
</dbReference>